<dbReference type="AlphaFoldDB" id="A0A1C1CIT9"/>
<dbReference type="Proteomes" id="UP000094526">
    <property type="component" value="Unassembled WGS sequence"/>
</dbReference>
<reference evidence="3" key="1">
    <citation type="submission" date="2015-07" db="EMBL/GenBank/DDBJ databases">
        <authorList>
            <person name="Teixeira M.M."/>
            <person name="Souza R.C."/>
            <person name="Almeida L.G."/>
            <person name="Vicente V.A."/>
            <person name="de Hoog S."/>
            <person name="Bocca A.L."/>
            <person name="de Almeida S.R."/>
            <person name="Vasconcelos A.T."/>
            <person name="Felipe M.S."/>
        </authorList>
    </citation>
    <scope>NUCLEOTIDE SEQUENCE [LARGE SCALE GENOMIC DNA]</scope>
    <source>
        <strain evidence="3">KSF</strain>
    </source>
</reference>
<evidence type="ECO:0000313" key="2">
    <source>
        <dbReference type="EMBL" id="OCT48387.1"/>
    </source>
</evidence>
<gene>
    <name evidence="2" type="ORF">CLCR_04355</name>
</gene>
<dbReference type="VEuPathDB" id="FungiDB:CLCR_04355"/>
<sequence>MAAMALTSDFGPHPPGEVKRAVRAVETIRPAIMRQVYPVPDPAGPFASVSHRGVAPSSLPAPYLVASRPVFRFEKDSKPIMNPQLERANDQRLSDQAHLPVSGSPPNKQTRLPLPLATELDWSKLPLRVRGRGSSGRRWSAPTDRLVVPCALQQEREPGRIVGVQGGSLGLIAARTHISPC</sequence>
<name>A0A1C1CIT9_9EURO</name>
<accession>A0A1C1CIT9</accession>
<keyword evidence="3" id="KW-1185">Reference proteome</keyword>
<evidence type="ECO:0000313" key="3">
    <source>
        <dbReference type="Proteomes" id="UP000094526"/>
    </source>
</evidence>
<proteinExistence type="predicted"/>
<organism evidence="2 3">
    <name type="scientific">Cladophialophora carrionii</name>
    <dbReference type="NCBI Taxonomy" id="86049"/>
    <lineage>
        <taxon>Eukaryota</taxon>
        <taxon>Fungi</taxon>
        <taxon>Dikarya</taxon>
        <taxon>Ascomycota</taxon>
        <taxon>Pezizomycotina</taxon>
        <taxon>Eurotiomycetes</taxon>
        <taxon>Chaetothyriomycetidae</taxon>
        <taxon>Chaetothyriales</taxon>
        <taxon>Herpotrichiellaceae</taxon>
        <taxon>Cladophialophora</taxon>
    </lineage>
</organism>
<feature type="region of interest" description="Disordered" evidence="1">
    <location>
        <begin position="77"/>
        <end position="110"/>
    </location>
</feature>
<comment type="caution">
    <text evidence="2">The sequence shown here is derived from an EMBL/GenBank/DDBJ whole genome shotgun (WGS) entry which is preliminary data.</text>
</comment>
<dbReference type="EMBL" id="LGRB01000012">
    <property type="protein sequence ID" value="OCT48387.1"/>
    <property type="molecule type" value="Genomic_DNA"/>
</dbReference>
<protein>
    <submittedName>
        <fullName evidence="2">Uncharacterized protein</fullName>
    </submittedName>
</protein>
<evidence type="ECO:0000256" key="1">
    <source>
        <dbReference type="SAM" id="MobiDB-lite"/>
    </source>
</evidence>